<dbReference type="AlphaFoldDB" id="A0A392Q8S2"/>
<protein>
    <submittedName>
        <fullName evidence="1">Uncharacterized protein</fullName>
    </submittedName>
</protein>
<evidence type="ECO:0000313" key="2">
    <source>
        <dbReference type="Proteomes" id="UP000265520"/>
    </source>
</evidence>
<dbReference type="Proteomes" id="UP000265520">
    <property type="component" value="Unassembled WGS sequence"/>
</dbReference>
<dbReference type="EMBL" id="LXQA010119155">
    <property type="protein sequence ID" value="MCI20287.1"/>
    <property type="molecule type" value="Genomic_DNA"/>
</dbReference>
<organism evidence="1 2">
    <name type="scientific">Trifolium medium</name>
    <dbReference type="NCBI Taxonomy" id="97028"/>
    <lineage>
        <taxon>Eukaryota</taxon>
        <taxon>Viridiplantae</taxon>
        <taxon>Streptophyta</taxon>
        <taxon>Embryophyta</taxon>
        <taxon>Tracheophyta</taxon>
        <taxon>Spermatophyta</taxon>
        <taxon>Magnoliopsida</taxon>
        <taxon>eudicotyledons</taxon>
        <taxon>Gunneridae</taxon>
        <taxon>Pentapetalae</taxon>
        <taxon>rosids</taxon>
        <taxon>fabids</taxon>
        <taxon>Fabales</taxon>
        <taxon>Fabaceae</taxon>
        <taxon>Papilionoideae</taxon>
        <taxon>50 kb inversion clade</taxon>
        <taxon>NPAAA clade</taxon>
        <taxon>Hologalegina</taxon>
        <taxon>IRL clade</taxon>
        <taxon>Trifolieae</taxon>
        <taxon>Trifolium</taxon>
    </lineage>
</organism>
<sequence>MVGDYGGVRWCSGWDWP</sequence>
<reference evidence="1 2" key="1">
    <citation type="journal article" date="2018" name="Front. Plant Sci.">
        <title>Red Clover (Trifolium pratense) and Zigzag Clover (T. medium) - A Picture of Genomic Similarities and Differences.</title>
        <authorList>
            <person name="Dluhosova J."/>
            <person name="Istvanek J."/>
            <person name="Nedelnik J."/>
            <person name="Repkova J."/>
        </authorList>
    </citation>
    <scope>NUCLEOTIDE SEQUENCE [LARGE SCALE GENOMIC DNA]</scope>
    <source>
        <strain evidence="2">cv. 10/8</strain>
        <tissue evidence="1">Leaf</tissue>
    </source>
</reference>
<keyword evidence="2" id="KW-1185">Reference proteome</keyword>
<name>A0A392Q8S2_9FABA</name>
<accession>A0A392Q8S2</accession>
<comment type="caution">
    <text evidence="1">The sequence shown here is derived from an EMBL/GenBank/DDBJ whole genome shotgun (WGS) entry which is preliminary data.</text>
</comment>
<proteinExistence type="predicted"/>
<evidence type="ECO:0000313" key="1">
    <source>
        <dbReference type="EMBL" id="MCI20287.1"/>
    </source>
</evidence>
<feature type="non-terminal residue" evidence="1">
    <location>
        <position position="17"/>
    </location>
</feature>